<accession>A0A1Q9ELH5</accession>
<evidence type="ECO:0000313" key="1">
    <source>
        <dbReference type="EMBL" id="OLQ08247.1"/>
    </source>
</evidence>
<evidence type="ECO:0000313" key="2">
    <source>
        <dbReference type="Proteomes" id="UP000186817"/>
    </source>
</evidence>
<dbReference type="Proteomes" id="UP000186817">
    <property type="component" value="Unassembled WGS sequence"/>
</dbReference>
<keyword evidence="2" id="KW-1185">Reference proteome</keyword>
<gene>
    <name evidence="1" type="ORF">AK812_SmicGene8243</name>
</gene>
<dbReference type="OrthoDB" id="431058at2759"/>
<organism evidence="1 2">
    <name type="scientific">Symbiodinium microadriaticum</name>
    <name type="common">Dinoflagellate</name>
    <name type="synonym">Zooxanthella microadriatica</name>
    <dbReference type="NCBI Taxonomy" id="2951"/>
    <lineage>
        <taxon>Eukaryota</taxon>
        <taxon>Sar</taxon>
        <taxon>Alveolata</taxon>
        <taxon>Dinophyceae</taxon>
        <taxon>Suessiales</taxon>
        <taxon>Symbiodiniaceae</taxon>
        <taxon>Symbiodinium</taxon>
    </lineage>
</organism>
<proteinExistence type="predicted"/>
<comment type="caution">
    <text evidence="1">The sequence shown here is derived from an EMBL/GenBank/DDBJ whole genome shotgun (WGS) entry which is preliminary data.</text>
</comment>
<reference evidence="1 2" key="1">
    <citation type="submission" date="2016-02" db="EMBL/GenBank/DDBJ databases">
        <title>Genome analysis of coral dinoflagellate symbionts highlights evolutionary adaptations to a symbiotic lifestyle.</title>
        <authorList>
            <person name="Aranda M."/>
            <person name="Li Y."/>
            <person name="Liew Y.J."/>
            <person name="Baumgarten S."/>
            <person name="Simakov O."/>
            <person name="Wilson M."/>
            <person name="Piel J."/>
            <person name="Ashoor H."/>
            <person name="Bougouffa S."/>
            <person name="Bajic V.B."/>
            <person name="Ryu T."/>
            <person name="Ravasi T."/>
            <person name="Bayer T."/>
            <person name="Micklem G."/>
            <person name="Kim H."/>
            <person name="Bhak J."/>
            <person name="Lajeunesse T.C."/>
            <person name="Voolstra C.R."/>
        </authorList>
    </citation>
    <scope>NUCLEOTIDE SEQUENCE [LARGE SCALE GENOMIC DNA]</scope>
    <source>
        <strain evidence="1 2">CCMP2467</strain>
    </source>
</reference>
<dbReference type="EMBL" id="LSRX01000121">
    <property type="protein sequence ID" value="OLQ08247.1"/>
    <property type="molecule type" value="Genomic_DNA"/>
</dbReference>
<dbReference type="AlphaFoldDB" id="A0A1Q9ELH5"/>
<protein>
    <submittedName>
        <fullName evidence="1">Uncharacterized protein</fullName>
    </submittedName>
</protein>
<sequence length="130" mass="15051">MRNHNGTRGNNETSVKAKLLRAKEHWDMTEVRRTGRSFNDLKGLVRRLDEERRLITRNSALAALLVTVCRRVLPVRQVDPSTLRDIEPSLEGYRRIMDFYFFTDAALYFFGGTPRQELGEAPQNVCDLPK</sequence>
<name>A0A1Q9ELH5_SYMMI</name>